<feature type="domain" description="G-protein coupled receptors family 1 profile" evidence="8">
    <location>
        <begin position="57"/>
        <end position="303"/>
    </location>
</feature>
<proteinExistence type="predicted"/>
<feature type="transmembrane region" description="Helical" evidence="7">
    <location>
        <begin position="197"/>
        <end position="216"/>
    </location>
</feature>
<reference evidence="9 10" key="1">
    <citation type="journal article" date="2023" name="Sci. Data">
        <title>Genome assembly of the Korean intertidal mud-creeper Batillaria attramentaria.</title>
        <authorList>
            <person name="Patra A.K."/>
            <person name="Ho P.T."/>
            <person name="Jun S."/>
            <person name="Lee S.J."/>
            <person name="Kim Y."/>
            <person name="Won Y.J."/>
        </authorList>
    </citation>
    <scope>NUCLEOTIDE SEQUENCE [LARGE SCALE GENOMIC DNA]</scope>
    <source>
        <strain evidence="9">Wonlab-2016</strain>
    </source>
</reference>
<dbReference type="CDD" id="cd00637">
    <property type="entry name" value="7tm_classA_rhodopsin-like"/>
    <property type="match status" value="1"/>
</dbReference>
<dbReference type="Pfam" id="PF00001">
    <property type="entry name" value="7tm_1"/>
    <property type="match status" value="1"/>
</dbReference>
<evidence type="ECO:0000256" key="3">
    <source>
        <dbReference type="ARBA" id="ARBA00022692"/>
    </source>
</evidence>
<evidence type="ECO:0000256" key="6">
    <source>
        <dbReference type="SAM" id="MobiDB-lite"/>
    </source>
</evidence>
<dbReference type="SMART" id="SM01381">
    <property type="entry name" value="7TM_GPCR_Srsx"/>
    <property type="match status" value="1"/>
</dbReference>
<protein>
    <recommendedName>
        <fullName evidence="8">G-protein coupled receptors family 1 profile domain-containing protein</fullName>
    </recommendedName>
</protein>
<feature type="transmembrane region" description="Helical" evidence="7">
    <location>
        <begin position="283"/>
        <end position="305"/>
    </location>
</feature>
<dbReference type="AlphaFoldDB" id="A0ABD0JQ50"/>
<dbReference type="GO" id="GO:0005886">
    <property type="term" value="C:plasma membrane"/>
    <property type="evidence" value="ECO:0007669"/>
    <property type="project" value="UniProtKB-SubCell"/>
</dbReference>
<comment type="caution">
    <text evidence="9">The sequence shown here is derived from an EMBL/GenBank/DDBJ whole genome shotgun (WGS) entry which is preliminary data.</text>
</comment>
<feature type="region of interest" description="Disordered" evidence="6">
    <location>
        <begin position="329"/>
        <end position="378"/>
    </location>
</feature>
<evidence type="ECO:0000256" key="2">
    <source>
        <dbReference type="ARBA" id="ARBA00022475"/>
    </source>
</evidence>
<dbReference type="InterPro" id="IPR000276">
    <property type="entry name" value="GPCR_Rhodpsn"/>
</dbReference>
<dbReference type="SUPFAM" id="SSF81321">
    <property type="entry name" value="Family A G protein-coupled receptor-like"/>
    <property type="match status" value="1"/>
</dbReference>
<dbReference type="Gene3D" id="1.20.1070.10">
    <property type="entry name" value="Rhodopsin 7-helix transmembrane proteins"/>
    <property type="match status" value="1"/>
</dbReference>
<dbReference type="PROSITE" id="PS50262">
    <property type="entry name" value="G_PROTEIN_RECEP_F1_2"/>
    <property type="match status" value="1"/>
</dbReference>
<evidence type="ECO:0000256" key="7">
    <source>
        <dbReference type="SAM" id="Phobius"/>
    </source>
</evidence>
<evidence type="ECO:0000256" key="5">
    <source>
        <dbReference type="ARBA" id="ARBA00023136"/>
    </source>
</evidence>
<gene>
    <name evidence="9" type="ORF">BaRGS_00031758</name>
</gene>
<keyword evidence="4 7" id="KW-1133">Transmembrane helix</keyword>
<evidence type="ECO:0000313" key="10">
    <source>
        <dbReference type="Proteomes" id="UP001519460"/>
    </source>
</evidence>
<keyword evidence="5 7" id="KW-0472">Membrane</keyword>
<keyword evidence="2" id="KW-1003">Cell membrane</keyword>
<feature type="compositionally biased region" description="Low complexity" evidence="6">
    <location>
        <begin position="339"/>
        <end position="354"/>
    </location>
</feature>
<name>A0ABD0JQ50_9CAEN</name>
<dbReference type="PRINTS" id="PR00237">
    <property type="entry name" value="GPCRRHODOPSN"/>
</dbReference>
<feature type="transmembrane region" description="Helical" evidence="7">
    <location>
        <begin position="248"/>
        <end position="268"/>
    </location>
</feature>
<dbReference type="PANTHER" id="PTHR22750">
    <property type="entry name" value="G-PROTEIN COUPLED RECEPTOR"/>
    <property type="match status" value="1"/>
</dbReference>
<feature type="transmembrane region" description="Helical" evidence="7">
    <location>
        <begin position="45"/>
        <end position="65"/>
    </location>
</feature>
<feature type="transmembrane region" description="Helical" evidence="7">
    <location>
        <begin position="153"/>
        <end position="177"/>
    </location>
</feature>
<evidence type="ECO:0000256" key="4">
    <source>
        <dbReference type="ARBA" id="ARBA00022989"/>
    </source>
</evidence>
<dbReference type="Proteomes" id="UP001519460">
    <property type="component" value="Unassembled WGS sequence"/>
</dbReference>
<feature type="compositionally biased region" description="Basic and acidic residues" evidence="6">
    <location>
        <begin position="358"/>
        <end position="368"/>
    </location>
</feature>
<feature type="transmembrane region" description="Helical" evidence="7">
    <location>
        <begin position="111"/>
        <end position="133"/>
    </location>
</feature>
<keyword evidence="10" id="KW-1185">Reference proteome</keyword>
<organism evidence="9 10">
    <name type="scientific">Batillaria attramentaria</name>
    <dbReference type="NCBI Taxonomy" id="370345"/>
    <lineage>
        <taxon>Eukaryota</taxon>
        <taxon>Metazoa</taxon>
        <taxon>Spiralia</taxon>
        <taxon>Lophotrochozoa</taxon>
        <taxon>Mollusca</taxon>
        <taxon>Gastropoda</taxon>
        <taxon>Caenogastropoda</taxon>
        <taxon>Sorbeoconcha</taxon>
        <taxon>Cerithioidea</taxon>
        <taxon>Batillariidae</taxon>
        <taxon>Batillaria</taxon>
    </lineage>
</organism>
<keyword evidence="3 7" id="KW-0812">Transmembrane</keyword>
<evidence type="ECO:0000256" key="1">
    <source>
        <dbReference type="ARBA" id="ARBA00004651"/>
    </source>
</evidence>
<accession>A0ABD0JQ50</accession>
<feature type="transmembrane region" description="Helical" evidence="7">
    <location>
        <begin position="77"/>
        <end position="99"/>
    </location>
</feature>
<evidence type="ECO:0000259" key="8">
    <source>
        <dbReference type="PROSITE" id="PS50262"/>
    </source>
</evidence>
<dbReference type="EMBL" id="JACVVK020000360">
    <property type="protein sequence ID" value="KAK7476982.1"/>
    <property type="molecule type" value="Genomic_DNA"/>
</dbReference>
<comment type="subcellular location">
    <subcellularLocation>
        <location evidence="1">Cell membrane</location>
        <topology evidence="1">Multi-pass membrane protein</topology>
    </subcellularLocation>
</comment>
<evidence type="ECO:0000313" key="9">
    <source>
        <dbReference type="EMBL" id="KAK7476982.1"/>
    </source>
</evidence>
<sequence>MDMTTEADSFTIDVITMTSPMWEEGVGSIDATQAPESGGVDYQRIWNGALASLMILINGSTFVIVVKTKKLKPKTKLLIGSLACTDTLFGLMSLLPRVLTWQPQSQDIVCYVRFSGLFLSIYGTAFTVTLIALDRATAISAPHTYRVMVSTTVMALTVAAVWGLSALMVVISLVGGFPPGIPCTSPLYILSVHGLKSLGTVLLLSSAALFILYAIIGWKMKKRLAQVGVDPSQNGPSRRSERRTTMTGLILALVFLFGYIPVALYLLWVTDSGVDLNKEDRALQLYILVICPNACCVLDPIVYFWRIKEFNSAIFAKCPCRGNNRGDSTDGGIAVPGLSRSPSTRNTDRSSSNTAGPREGDVLPENDRGGVMQAIEMK</sequence>
<dbReference type="InterPro" id="IPR017452">
    <property type="entry name" value="GPCR_Rhodpsn_7TM"/>
</dbReference>